<dbReference type="InterPro" id="IPR045166">
    <property type="entry name" value="Spp2-like"/>
</dbReference>
<dbReference type="InterPro" id="IPR026822">
    <property type="entry name" value="Spp2/MOS2_G-patch"/>
</dbReference>
<feature type="compositionally biased region" description="Basic and acidic residues" evidence="3">
    <location>
        <begin position="129"/>
        <end position="138"/>
    </location>
</feature>
<organism evidence="5 6">
    <name type="scientific">Acorus gramineus</name>
    <name type="common">Dwarf sweet flag</name>
    <dbReference type="NCBI Taxonomy" id="55184"/>
    <lineage>
        <taxon>Eukaryota</taxon>
        <taxon>Viridiplantae</taxon>
        <taxon>Streptophyta</taxon>
        <taxon>Embryophyta</taxon>
        <taxon>Tracheophyta</taxon>
        <taxon>Spermatophyta</taxon>
        <taxon>Magnoliopsida</taxon>
        <taxon>Liliopsida</taxon>
        <taxon>Acoraceae</taxon>
        <taxon>Acorus</taxon>
    </lineage>
</organism>
<accession>A0AAV9AQ23</accession>
<comment type="subcellular location">
    <subcellularLocation>
        <location evidence="1">Nucleus</location>
    </subcellularLocation>
</comment>
<feature type="compositionally biased region" description="Basic and acidic residues" evidence="3">
    <location>
        <begin position="215"/>
        <end position="230"/>
    </location>
</feature>
<evidence type="ECO:0000256" key="2">
    <source>
        <dbReference type="ARBA" id="ARBA00023242"/>
    </source>
</evidence>
<evidence type="ECO:0000256" key="1">
    <source>
        <dbReference type="ARBA" id="ARBA00004123"/>
    </source>
</evidence>
<dbReference type="Pfam" id="PF25088">
    <property type="entry name" value="GPKOW_C"/>
    <property type="match status" value="1"/>
</dbReference>
<evidence type="ECO:0000313" key="6">
    <source>
        <dbReference type="Proteomes" id="UP001179952"/>
    </source>
</evidence>
<dbReference type="Proteomes" id="UP001179952">
    <property type="component" value="Unassembled WGS sequence"/>
</dbReference>
<dbReference type="EMBL" id="JAUJYN010000007">
    <property type="protein sequence ID" value="KAK1266268.1"/>
    <property type="molecule type" value="Genomic_DNA"/>
</dbReference>
<dbReference type="Pfam" id="PF12656">
    <property type="entry name" value="G-patch_2"/>
    <property type="match status" value="1"/>
</dbReference>
<evidence type="ECO:0000313" key="5">
    <source>
        <dbReference type="EMBL" id="KAK1266268.1"/>
    </source>
</evidence>
<proteinExistence type="predicted"/>
<feature type="region of interest" description="Disordered" evidence="3">
    <location>
        <begin position="1"/>
        <end position="138"/>
    </location>
</feature>
<dbReference type="PANTHER" id="PTHR15818:SF2">
    <property type="entry name" value="G-PATCH DOMAIN AND KOW MOTIFS-CONTAINING PROTEIN"/>
    <property type="match status" value="1"/>
</dbReference>
<feature type="domain" description="Spp2/MOS2 G-patch" evidence="4">
    <location>
        <begin position="155"/>
        <end position="214"/>
    </location>
</feature>
<dbReference type="GO" id="GO:0000398">
    <property type="term" value="P:mRNA splicing, via spliceosome"/>
    <property type="evidence" value="ECO:0007669"/>
    <property type="project" value="InterPro"/>
</dbReference>
<dbReference type="AlphaFoldDB" id="A0AAV9AQ23"/>
<reference evidence="5" key="2">
    <citation type="submission" date="2023-06" db="EMBL/GenBank/DDBJ databases">
        <authorList>
            <person name="Ma L."/>
            <person name="Liu K.-W."/>
            <person name="Li Z."/>
            <person name="Hsiao Y.-Y."/>
            <person name="Qi Y."/>
            <person name="Fu T."/>
            <person name="Tang G."/>
            <person name="Zhang D."/>
            <person name="Sun W.-H."/>
            <person name="Liu D.-K."/>
            <person name="Li Y."/>
            <person name="Chen G.-Z."/>
            <person name="Liu X.-D."/>
            <person name="Liao X.-Y."/>
            <person name="Jiang Y.-T."/>
            <person name="Yu X."/>
            <person name="Hao Y."/>
            <person name="Huang J."/>
            <person name="Zhao X.-W."/>
            <person name="Ke S."/>
            <person name="Chen Y.-Y."/>
            <person name="Wu W.-L."/>
            <person name="Hsu J.-L."/>
            <person name="Lin Y.-F."/>
            <person name="Huang M.-D."/>
            <person name="Li C.-Y."/>
            <person name="Huang L."/>
            <person name="Wang Z.-W."/>
            <person name="Zhao X."/>
            <person name="Zhong W.-Y."/>
            <person name="Peng D.-H."/>
            <person name="Ahmad S."/>
            <person name="Lan S."/>
            <person name="Zhang J.-S."/>
            <person name="Tsai W.-C."/>
            <person name="Van De Peer Y."/>
            <person name="Liu Z.-J."/>
        </authorList>
    </citation>
    <scope>NUCLEOTIDE SEQUENCE</scope>
    <source>
        <strain evidence="5">SCP</strain>
        <tissue evidence="5">Leaves</tissue>
    </source>
</reference>
<sequence length="390" mass="43213">MNHPDPNSRPPDSTMKLSFSIPSNKKKKQPFNGLQNPNRPSSDASDQPKPQFVTEFTTSSDTTIPSDVVIIPPKPNESLLLRHKKLRTSLPDPSEDPAIHFESESIPTDDPNNPPEGVTYGLNPRKGSVRSDEPKEKPIVDQTLLRFKIDMETLPDHRGEEEFAAVSMEDFAEGVLRGYGWKKGQGVARLKGKEDVKVAEIERRSAGEGLGFRPGGEKEPPMPPPKERIVGLKASDSTEEGKNSRKLKELEISKKRRGREESSGGARPVRWVRSRIRVRVISKKYKGGAFYRKKGEVLDVVGPTTCDIAMDGGKVVLDGVEQELLETAIPKEGGNVLVLLGRHKGAFGRLVKMNTERETAVVRDADSHELLKVRLEEIAEYVGDPSELGY</sequence>
<keyword evidence="6" id="KW-1185">Reference proteome</keyword>
<protein>
    <submittedName>
        <fullName evidence="5">Protein MOS2</fullName>
    </submittedName>
</protein>
<feature type="compositionally biased region" description="Polar residues" evidence="3">
    <location>
        <begin position="32"/>
        <end position="45"/>
    </location>
</feature>
<evidence type="ECO:0000259" key="4">
    <source>
        <dbReference type="Pfam" id="PF12656"/>
    </source>
</evidence>
<comment type="caution">
    <text evidence="5">The sequence shown here is derived from an EMBL/GenBank/DDBJ whole genome shotgun (WGS) entry which is preliminary data.</text>
</comment>
<dbReference type="GO" id="GO:0005681">
    <property type="term" value="C:spliceosomal complex"/>
    <property type="evidence" value="ECO:0007669"/>
    <property type="project" value="TreeGrafter"/>
</dbReference>
<feature type="region of interest" description="Disordered" evidence="3">
    <location>
        <begin position="207"/>
        <end position="266"/>
    </location>
</feature>
<keyword evidence="2" id="KW-0539">Nucleus</keyword>
<dbReference type="Gene3D" id="2.30.30.140">
    <property type="match status" value="1"/>
</dbReference>
<gene>
    <name evidence="5" type="ORF">QJS04_geneDACA016345</name>
</gene>
<dbReference type="PANTHER" id="PTHR15818">
    <property type="entry name" value="G PATCH AND KOW-CONTAINING"/>
    <property type="match status" value="1"/>
</dbReference>
<reference evidence="5" key="1">
    <citation type="journal article" date="2023" name="Nat. Commun.">
        <title>Diploid and tetraploid genomes of Acorus and the evolution of monocots.</title>
        <authorList>
            <person name="Ma L."/>
            <person name="Liu K.W."/>
            <person name="Li Z."/>
            <person name="Hsiao Y.Y."/>
            <person name="Qi Y."/>
            <person name="Fu T."/>
            <person name="Tang G.D."/>
            <person name="Zhang D."/>
            <person name="Sun W.H."/>
            <person name="Liu D.K."/>
            <person name="Li Y."/>
            <person name="Chen G.Z."/>
            <person name="Liu X.D."/>
            <person name="Liao X.Y."/>
            <person name="Jiang Y.T."/>
            <person name="Yu X."/>
            <person name="Hao Y."/>
            <person name="Huang J."/>
            <person name="Zhao X.W."/>
            <person name="Ke S."/>
            <person name="Chen Y.Y."/>
            <person name="Wu W.L."/>
            <person name="Hsu J.L."/>
            <person name="Lin Y.F."/>
            <person name="Huang M.D."/>
            <person name="Li C.Y."/>
            <person name="Huang L."/>
            <person name="Wang Z.W."/>
            <person name="Zhao X."/>
            <person name="Zhong W.Y."/>
            <person name="Peng D.H."/>
            <person name="Ahmad S."/>
            <person name="Lan S."/>
            <person name="Zhang J.S."/>
            <person name="Tsai W.C."/>
            <person name="Van de Peer Y."/>
            <person name="Liu Z.J."/>
        </authorList>
    </citation>
    <scope>NUCLEOTIDE SEQUENCE</scope>
    <source>
        <strain evidence="5">SCP</strain>
    </source>
</reference>
<feature type="compositionally biased region" description="Basic and acidic residues" evidence="3">
    <location>
        <begin position="239"/>
        <end position="262"/>
    </location>
</feature>
<name>A0AAV9AQ23_ACOGR</name>
<evidence type="ECO:0000256" key="3">
    <source>
        <dbReference type="SAM" id="MobiDB-lite"/>
    </source>
</evidence>
<feature type="compositionally biased region" description="Polar residues" evidence="3">
    <location>
        <begin position="54"/>
        <end position="65"/>
    </location>
</feature>